<organism evidence="5 6">
    <name type="scientific">Skeletonema marinoi</name>
    <dbReference type="NCBI Taxonomy" id="267567"/>
    <lineage>
        <taxon>Eukaryota</taxon>
        <taxon>Sar</taxon>
        <taxon>Stramenopiles</taxon>
        <taxon>Ochrophyta</taxon>
        <taxon>Bacillariophyta</taxon>
        <taxon>Coscinodiscophyceae</taxon>
        <taxon>Thalassiosirophycidae</taxon>
        <taxon>Thalassiosirales</taxon>
        <taxon>Skeletonemataceae</taxon>
        <taxon>Skeletonema</taxon>
        <taxon>Skeletonema marinoi-dohrnii complex</taxon>
    </lineage>
</organism>
<keyword evidence="2" id="KW-1133">Transmembrane helix</keyword>
<evidence type="ECO:0000256" key="3">
    <source>
        <dbReference type="SAM" id="SignalP"/>
    </source>
</evidence>
<proteinExistence type="predicted"/>
<dbReference type="Pfam" id="PF13460">
    <property type="entry name" value="NAD_binding_10"/>
    <property type="match status" value="1"/>
</dbReference>
<reference evidence="5" key="1">
    <citation type="submission" date="2023-06" db="EMBL/GenBank/DDBJ databases">
        <title>Survivors Of The Sea: Transcriptome response of Skeletonema marinoi to long-term dormancy.</title>
        <authorList>
            <person name="Pinder M.I.M."/>
            <person name="Kourtchenko O."/>
            <person name="Robertson E.K."/>
            <person name="Larsson T."/>
            <person name="Maumus F."/>
            <person name="Osuna-Cruz C.M."/>
            <person name="Vancaester E."/>
            <person name="Stenow R."/>
            <person name="Vandepoele K."/>
            <person name="Ploug H."/>
            <person name="Bruchert V."/>
            <person name="Godhe A."/>
            <person name="Topel M."/>
        </authorList>
    </citation>
    <scope>NUCLEOTIDE SEQUENCE</scope>
    <source>
        <strain evidence="5">R05AC</strain>
    </source>
</reference>
<dbReference type="PANTHER" id="PTHR15020">
    <property type="entry name" value="FLAVIN REDUCTASE-RELATED"/>
    <property type="match status" value="1"/>
</dbReference>
<feature type="region of interest" description="Disordered" evidence="1">
    <location>
        <begin position="514"/>
        <end position="539"/>
    </location>
</feature>
<feature type="compositionally biased region" description="Low complexity" evidence="1">
    <location>
        <begin position="65"/>
        <end position="105"/>
    </location>
</feature>
<feature type="compositionally biased region" description="Polar residues" evidence="1">
    <location>
        <begin position="516"/>
        <end position="529"/>
    </location>
</feature>
<protein>
    <recommendedName>
        <fullName evidence="4">NAD(P)-binding domain-containing protein</fullName>
    </recommendedName>
</protein>
<feature type="region of interest" description="Disordered" evidence="1">
    <location>
        <begin position="52"/>
        <end position="105"/>
    </location>
</feature>
<evidence type="ECO:0000256" key="1">
    <source>
        <dbReference type="SAM" id="MobiDB-lite"/>
    </source>
</evidence>
<feature type="signal peptide" evidence="3">
    <location>
        <begin position="1"/>
        <end position="24"/>
    </location>
</feature>
<dbReference type="Gene3D" id="3.40.50.720">
    <property type="entry name" value="NAD(P)-binding Rossmann-like Domain"/>
    <property type="match status" value="2"/>
</dbReference>
<feature type="domain" description="NAD(P)-binding" evidence="4">
    <location>
        <begin position="113"/>
        <end position="165"/>
    </location>
</feature>
<evidence type="ECO:0000313" key="5">
    <source>
        <dbReference type="EMBL" id="KAK1742962.1"/>
    </source>
</evidence>
<name>A0AAD9DD58_9STRA</name>
<dbReference type="Proteomes" id="UP001224775">
    <property type="component" value="Unassembled WGS sequence"/>
</dbReference>
<keyword evidence="2" id="KW-0472">Membrane</keyword>
<accession>A0AAD9DD58</accession>
<keyword evidence="2" id="KW-0812">Transmembrane</keyword>
<comment type="caution">
    <text evidence="5">The sequence shown here is derived from an EMBL/GenBank/DDBJ whole genome shotgun (WGS) entry which is preliminary data.</text>
</comment>
<evidence type="ECO:0000256" key="2">
    <source>
        <dbReference type="SAM" id="Phobius"/>
    </source>
</evidence>
<dbReference type="PANTHER" id="PTHR15020:SF11">
    <property type="entry name" value="OS06G0360300 PROTEIN"/>
    <property type="match status" value="1"/>
</dbReference>
<gene>
    <name evidence="5" type="ORF">QTG54_006559</name>
</gene>
<dbReference type="InterPro" id="IPR016040">
    <property type="entry name" value="NAD(P)-bd_dom"/>
</dbReference>
<feature type="transmembrane region" description="Helical" evidence="2">
    <location>
        <begin position="610"/>
        <end position="638"/>
    </location>
</feature>
<keyword evidence="6" id="KW-1185">Reference proteome</keyword>
<dbReference type="InterPro" id="IPR036291">
    <property type="entry name" value="NAD(P)-bd_dom_sf"/>
</dbReference>
<evidence type="ECO:0000313" key="6">
    <source>
        <dbReference type="Proteomes" id="UP001224775"/>
    </source>
</evidence>
<evidence type="ECO:0000259" key="4">
    <source>
        <dbReference type="Pfam" id="PF13460"/>
    </source>
</evidence>
<dbReference type="EMBL" id="JATAAI010000010">
    <property type="protein sequence ID" value="KAK1742962.1"/>
    <property type="molecule type" value="Genomic_DNA"/>
</dbReference>
<sequence length="652" mass="73521">MTKMISCVRCSILLLFGITSYCSALSPLLTTTTSTKSILTKHTNLKTKLNLSSSGSSFYPPEPPQQQQQTPTQQQRWAEYTTTTTTPDTPTQIQQHHPPQDQIQPSPKIVLFGATGKIGRRILKKLLSAPLDIEIVAFVRNPSRLEEVLYHEEDLVLGNLLDKEKKSGAKLTVVVGDVVADTDVYQGKFETEREAEVLDEWVARAQDFFRVKGWNDNNNNNSNSTSSGASVSGAIIHSLQEDDQIKEDVRIIEAGDEALQEAVSGATIIISCLSSLRYSNLWTDYLKVPLLRVFRQDASKWCVDNTHPYYINYLSTKKILEVAEREQVKRDAYNEFERERLLLEEQIERGRKMIMDDEEEEGFESEIAAGLRKKRGTRQRQQHLVAGEDAVDLPKYGITPSSTDRIKFIRISHSMVGRNPFRLGSILTNVLRSQVTRFEFLGEQLLSKSRLIDTIILRPGEEVTDIERDSNSTSLQLCIDGDVPSPNLGLVGRDDIADLAVVAALTKTSLDDDELSFSTAPTTNNATDDGTQEVESTDNISNRPHHYTWSLRWTGGNGSESSALCFVKAIKNEMKLSRIRKMKEKRLTQYHLGAQLLSIRRWMRRTRPHALSVALTVYVALGATAWYFFGSTILDLALRARRHNLLQRFLSL</sequence>
<keyword evidence="3" id="KW-0732">Signal</keyword>
<dbReference type="SUPFAM" id="SSF51735">
    <property type="entry name" value="NAD(P)-binding Rossmann-fold domains"/>
    <property type="match status" value="1"/>
</dbReference>
<feature type="chain" id="PRO_5042218944" description="NAD(P)-binding domain-containing protein" evidence="3">
    <location>
        <begin position="25"/>
        <end position="652"/>
    </location>
</feature>
<dbReference type="AlphaFoldDB" id="A0AAD9DD58"/>